<evidence type="ECO:0008006" key="3">
    <source>
        <dbReference type="Google" id="ProtNLM"/>
    </source>
</evidence>
<dbReference type="AlphaFoldDB" id="A0A177WK37"/>
<dbReference type="PANTHER" id="PTHR11439:SF483">
    <property type="entry name" value="PEPTIDE SYNTHASE GLIP-LIKE, PUTATIVE (AFU_ORTHOLOGUE AFUA_3G12920)-RELATED"/>
    <property type="match status" value="1"/>
</dbReference>
<dbReference type="VEuPathDB" id="FungiDB:BDEG_23852"/>
<evidence type="ECO:0000313" key="2">
    <source>
        <dbReference type="Proteomes" id="UP000077115"/>
    </source>
</evidence>
<sequence length="322" mass="35560">MNRDRATMAAPIKSTVTVEYPGAISETADASEPSIQAAVEQRMVENLPTNTSQEEHYLKDVLKRFYMLDCKPVATPIESGTNLTASLPTEPVTDAPYREAVGALMYAMVATRPDLGAAIGQVSRFMHHPNDTHWTAVKRILRYVKYSLNYSLTLGGDNTTLVGYCDADWAGDVDSRKSTSGYTCFLGNSCISWRSTKQTSVAISTMEAEYAAAVTATQELLFLRNMLNELGFTQERATILYSDSQSAIANTENQAPNHATTKHMDVKLKFLRDQVSQKNILVMYIRTQDQIADIMTKGLPRIAFAQFSDLLGLRAVQGEEGC</sequence>
<dbReference type="OrthoDB" id="7691805at2759"/>
<organism evidence="1 2">
    <name type="scientific">Batrachochytrium dendrobatidis (strain JEL423)</name>
    <dbReference type="NCBI Taxonomy" id="403673"/>
    <lineage>
        <taxon>Eukaryota</taxon>
        <taxon>Fungi</taxon>
        <taxon>Fungi incertae sedis</taxon>
        <taxon>Chytridiomycota</taxon>
        <taxon>Chytridiomycota incertae sedis</taxon>
        <taxon>Chytridiomycetes</taxon>
        <taxon>Rhizophydiales</taxon>
        <taxon>Rhizophydiales incertae sedis</taxon>
        <taxon>Batrachochytrium</taxon>
    </lineage>
</organism>
<accession>A0A177WK37</accession>
<dbReference type="EMBL" id="DS022304">
    <property type="protein sequence ID" value="OAJ40075.1"/>
    <property type="molecule type" value="Genomic_DNA"/>
</dbReference>
<reference evidence="1 2" key="2">
    <citation type="submission" date="2016-05" db="EMBL/GenBank/DDBJ databases">
        <title>Lineage-specific infection strategies underlie the spectrum of fungal disease in amphibians.</title>
        <authorList>
            <person name="Cuomo C.A."/>
            <person name="Farrer R.A."/>
            <person name="James T."/>
            <person name="Longcore J."/>
            <person name="Birren B."/>
        </authorList>
    </citation>
    <scope>NUCLEOTIDE SEQUENCE [LARGE SCALE GENOMIC DNA]</scope>
    <source>
        <strain evidence="1 2">JEL423</strain>
    </source>
</reference>
<dbReference type="CDD" id="cd09272">
    <property type="entry name" value="RNase_HI_RT_Ty1"/>
    <property type="match status" value="1"/>
</dbReference>
<dbReference type="PANTHER" id="PTHR11439">
    <property type="entry name" value="GAG-POL-RELATED RETROTRANSPOSON"/>
    <property type="match status" value="1"/>
</dbReference>
<gene>
    <name evidence="1" type="ORF">BDEG_23852</name>
</gene>
<name>A0A177WK37_BATDL</name>
<dbReference type="STRING" id="403673.A0A177WK37"/>
<evidence type="ECO:0000313" key="1">
    <source>
        <dbReference type="EMBL" id="OAJ40075.1"/>
    </source>
</evidence>
<reference evidence="1 2" key="1">
    <citation type="submission" date="2006-10" db="EMBL/GenBank/DDBJ databases">
        <title>The Genome Sequence of Batrachochytrium dendrobatidis JEL423.</title>
        <authorList>
            <consortium name="The Broad Institute Genome Sequencing Platform"/>
            <person name="Birren B."/>
            <person name="Lander E."/>
            <person name="Galagan J."/>
            <person name="Cuomo C."/>
            <person name="Devon K."/>
            <person name="Jaffe D."/>
            <person name="Butler J."/>
            <person name="Alvarez P."/>
            <person name="Gnerre S."/>
            <person name="Grabherr M."/>
            <person name="Kleber M."/>
            <person name="Mauceli E."/>
            <person name="Brockman W."/>
            <person name="Young S."/>
            <person name="LaButti K."/>
            <person name="Sykes S."/>
            <person name="DeCaprio D."/>
            <person name="Crawford M."/>
            <person name="Koehrsen M."/>
            <person name="Engels R."/>
            <person name="Montgomery P."/>
            <person name="Pearson M."/>
            <person name="Howarth C."/>
            <person name="Larson L."/>
            <person name="White J."/>
            <person name="O'Leary S."/>
            <person name="Kodira C."/>
            <person name="Zeng Q."/>
            <person name="Yandava C."/>
            <person name="Alvarado L."/>
            <person name="Longcore J."/>
            <person name="James T."/>
        </authorList>
    </citation>
    <scope>NUCLEOTIDE SEQUENCE [LARGE SCALE GENOMIC DNA]</scope>
    <source>
        <strain evidence="1 2">JEL423</strain>
    </source>
</reference>
<protein>
    <recommendedName>
        <fullName evidence="3">Reverse transcriptase Ty1/copia-type domain-containing protein</fullName>
    </recommendedName>
</protein>
<proteinExistence type="predicted"/>
<dbReference type="Proteomes" id="UP000077115">
    <property type="component" value="Unassembled WGS sequence"/>
</dbReference>